<dbReference type="InterPro" id="IPR006016">
    <property type="entry name" value="UspA"/>
</dbReference>
<dbReference type="InterPro" id="IPR014729">
    <property type="entry name" value="Rossmann-like_a/b/a_fold"/>
</dbReference>
<dbReference type="InterPro" id="IPR006015">
    <property type="entry name" value="Universal_stress_UspA"/>
</dbReference>
<organism evidence="3 4">
    <name type="scientific">Mycolicibacterium iranicum</name>
    <name type="common">Mycobacterium iranicum</name>
    <dbReference type="NCBI Taxonomy" id="912594"/>
    <lineage>
        <taxon>Bacteria</taxon>
        <taxon>Bacillati</taxon>
        <taxon>Actinomycetota</taxon>
        <taxon>Actinomycetes</taxon>
        <taxon>Mycobacteriales</taxon>
        <taxon>Mycobacteriaceae</taxon>
        <taxon>Mycolicibacterium</taxon>
    </lineage>
</organism>
<evidence type="ECO:0000313" key="4">
    <source>
        <dbReference type="Proteomes" id="UP000193622"/>
    </source>
</evidence>
<name>A0A1X1WCL4_MYCIR</name>
<feature type="domain" description="UspA" evidence="2">
    <location>
        <begin position="7"/>
        <end position="135"/>
    </location>
</feature>
<comment type="caution">
    <text evidence="3">The sequence shown here is derived from an EMBL/GenBank/DDBJ whole genome shotgun (WGS) entry which is preliminary data.</text>
</comment>
<dbReference type="Pfam" id="PF00582">
    <property type="entry name" value="Usp"/>
    <property type="match status" value="1"/>
</dbReference>
<dbReference type="Gene3D" id="3.40.50.620">
    <property type="entry name" value="HUPs"/>
    <property type="match status" value="2"/>
</dbReference>
<evidence type="ECO:0000256" key="1">
    <source>
        <dbReference type="ARBA" id="ARBA00008791"/>
    </source>
</evidence>
<evidence type="ECO:0000259" key="2">
    <source>
        <dbReference type="Pfam" id="PF00582"/>
    </source>
</evidence>
<dbReference type="Proteomes" id="UP000193622">
    <property type="component" value="Unassembled WGS sequence"/>
</dbReference>
<dbReference type="AlphaFoldDB" id="A0A1X1WCL4"/>
<dbReference type="RefSeq" id="WP_085177071.1">
    <property type="nucleotide sequence ID" value="NZ_LQPC01000047.1"/>
</dbReference>
<comment type="similarity">
    <text evidence="1">Belongs to the universal stress protein A family.</text>
</comment>
<proteinExistence type="inferred from homology"/>
<protein>
    <submittedName>
        <fullName evidence="3">Universal stress protein UspA</fullName>
    </submittedName>
</protein>
<accession>A0A1X1WCL4</accession>
<sequence length="282" mass="29786">MSSPPAVIVGVDGSDSATAAALWAVDEAASRDVPVRLVHAVTPSPDSSQITADALDHAGTIVHSAVIAVERSGKPVKVEAQVLTGPPGEILRREADGAAMLCVGSMGISHGGIGHVGSVAVAVAHSAVCPVAIVHAQGRTHSRKDWVVAEVTDSQAGEIAMVRGIEEALLRSAALRVVAARRSRYPDIHDHHAVTSMNRTVKSDWERRLAPWREKHPDLNAEVVALAGSALNYFARNQDMIALAIVPHERAAEIADLLGPRSTASSQDICFDILICEPHRLL</sequence>
<evidence type="ECO:0000313" key="3">
    <source>
        <dbReference type="EMBL" id="ORV84327.1"/>
    </source>
</evidence>
<dbReference type="SUPFAM" id="SSF52402">
    <property type="entry name" value="Adenine nucleotide alpha hydrolases-like"/>
    <property type="match status" value="1"/>
</dbReference>
<reference evidence="3 4" key="1">
    <citation type="submission" date="2016-01" db="EMBL/GenBank/DDBJ databases">
        <title>The new phylogeny of the genus Mycobacterium.</title>
        <authorList>
            <person name="Tarcisio F."/>
            <person name="Conor M."/>
            <person name="Antonella G."/>
            <person name="Elisabetta G."/>
            <person name="Giulia F.S."/>
            <person name="Sara T."/>
            <person name="Anna F."/>
            <person name="Clotilde B."/>
            <person name="Roberto B."/>
            <person name="Veronica D.S."/>
            <person name="Fabio R."/>
            <person name="Monica P."/>
            <person name="Olivier J."/>
            <person name="Enrico T."/>
            <person name="Nicola S."/>
        </authorList>
    </citation>
    <scope>NUCLEOTIDE SEQUENCE [LARGE SCALE GENOMIC DNA]</scope>
    <source>
        <strain evidence="3 4">DSM 45541</strain>
    </source>
</reference>
<gene>
    <name evidence="3" type="ORF">AWC12_22990</name>
</gene>
<dbReference type="PRINTS" id="PR01438">
    <property type="entry name" value="UNVRSLSTRESS"/>
</dbReference>
<dbReference type="EMBL" id="LQPC01000047">
    <property type="protein sequence ID" value="ORV84327.1"/>
    <property type="molecule type" value="Genomic_DNA"/>
</dbReference>